<dbReference type="SUPFAM" id="SSF102462">
    <property type="entry name" value="Peptidyl-tRNA hydrolase II"/>
    <property type="match status" value="1"/>
</dbReference>
<accession>A0A7Y9IEQ2</accession>
<keyword evidence="2 4" id="KW-0378">Hydrolase</keyword>
<proteinExistence type="predicted"/>
<dbReference type="RefSeq" id="WP_312879634.1">
    <property type="nucleotide sequence ID" value="NZ_JACCBU010000001.1"/>
</dbReference>
<dbReference type="GO" id="GO:0004045">
    <property type="term" value="F:peptidyl-tRNA hydrolase activity"/>
    <property type="evidence" value="ECO:0007669"/>
    <property type="project" value="UniProtKB-EC"/>
</dbReference>
<evidence type="ECO:0000313" key="4">
    <source>
        <dbReference type="EMBL" id="NYE75474.1"/>
    </source>
</evidence>
<name>A0A7Y9IEQ2_9ACTN</name>
<organism evidence="4 5">
    <name type="scientific">Microlunatus parietis</name>
    <dbReference type="NCBI Taxonomy" id="682979"/>
    <lineage>
        <taxon>Bacteria</taxon>
        <taxon>Bacillati</taxon>
        <taxon>Actinomycetota</taxon>
        <taxon>Actinomycetes</taxon>
        <taxon>Propionibacteriales</taxon>
        <taxon>Propionibacteriaceae</taxon>
        <taxon>Microlunatus</taxon>
    </lineage>
</organism>
<evidence type="ECO:0000256" key="3">
    <source>
        <dbReference type="ARBA" id="ARBA00048707"/>
    </source>
</evidence>
<dbReference type="InterPro" id="IPR002833">
    <property type="entry name" value="PTH2"/>
</dbReference>
<dbReference type="InterPro" id="IPR023476">
    <property type="entry name" value="Pep_tRNA_hydro_II_dom_sf"/>
</dbReference>
<dbReference type="EMBL" id="JACCBU010000001">
    <property type="protein sequence ID" value="NYE75474.1"/>
    <property type="molecule type" value="Genomic_DNA"/>
</dbReference>
<comment type="catalytic activity">
    <reaction evidence="3">
        <text>an N-acyl-L-alpha-aminoacyl-tRNA + H2O = an N-acyl-L-amino acid + a tRNA + H(+)</text>
        <dbReference type="Rhea" id="RHEA:54448"/>
        <dbReference type="Rhea" id="RHEA-COMP:10123"/>
        <dbReference type="Rhea" id="RHEA-COMP:13883"/>
        <dbReference type="ChEBI" id="CHEBI:15377"/>
        <dbReference type="ChEBI" id="CHEBI:15378"/>
        <dbReference type="ChEBI" id="CHEBI:59874"/>
        <dbReference type="ChEBI" id="CHEBI:78442"/>
        <dbReference type="ChEBI" id="CHEBI:138191"/>
        <dbReference type="EC" id="3.1.1.29"/>
    </reaction>
</comment>
<evidence type="ECO:0000256" key="1">
    <source>
        <dbReference type="ARBA" id="ARBA00013260"/>
    </source>
</evidence>
<reference evidence="4 5" key="1">
    <citation type="submission" date="2020-07" db="EMBL/GenBank/DDBJ databases">
        <title>Sequencing the genomes of 1000 actinobacteria strains.</title>
        <authorList>
            <person name="Klenk H.-P."/>
        </authorList>
    </citation>
    <scope>NUCLEOTIDE SEQUENCE [LARGE SCALE GENOMIC DNA]</scope>
    <source>
        <strain evidence="4 5">DSM 22083</strain>
    </source>
</reference>
<evidence type="ECO:0000313" key="5">
    <source>
        <dbReference type="Proteomes" id="UP000569914"/>
    </source>
</evidence>
<gene>
    <name evidence="4" type="ORF">BKA15_006803</name>
</gene>
<dbReference type="Pfam" id="PF01981">
    <property type="entry name" value="PTH2"/>
    <property type="match status" value="1"/>
</dbReference>
<dbReference type="Proteomes" id="UP000569914">
    <property type="component" value="Unassembled WGS sequence"/>
</dbReference>
<dbReference type="EC" id="3.1.1.29" evidence="1"/>
<protein>
    <recommendedName>
        <fullName evidence="1">peptidyl-tRNA hydrolase</fullName>
        <ecNumber evidence="1">3.1.1.29</ecNumber>
    </recommendedName>
</protein>
<sequence>MVIGQALEPLRRRYLHWLGLSGEEIIDDRDEAAEDIRAMQLVLRLERTAEPSWHAAAGLAATAAARLCLDPRAEPGGPWAEAIAAYCAGHIRKVTRRARGAHWAALADLPGIALADGDTEVIALLPGRIAELDKRVARLQVGGTDLPVDDAPDLGPSTGSGHGVLRLWLPPEPVMSLGKTMAQTGHAGMIAAALLAADDPDTLTAWADQGCPATARRVGAADWQQLSERLADAGEAWQDQRLLAVRDAGFTEIAPGTITVIAQLADESQISSADSREPGGGE</sequence>
<keyword evidence="5" id="KW-1185">Reference proteome</keyword>
<dbReference type="AlphaFoldDB" id="A0A7Y9IEQ2"/>
<dbReference type="Gene3D" id="3.40.1490.10">
    <property type="entry name" value="Bit1"/>
    <property type="match status" value="1"/>
</dbReference>
<evidence type="ECO:0000256" key="2">
    <source>
        <dbReference type="ARBA" id="ARBA00022801"/>
    </source>
</evidence>
<comment type="caution">
    <text evidence="4">The sequence shown here is derived from an EMBL/GenBank/DDBJ whole genome shotgun (WGS) entry which is preliminary data.</text>
</comment>